<dbReference type="PANTHER" id="PTHR35342:SF5">
    <property type="entry name" value="TRICARBOXYLIC TRANSPORT PROTEIN"/>
    <property type="match status" value="1"/>
</dbReference>
<feature type="transmembrane region" description="Helical" evidence="1">
    <location>
        <begin position="109"/>
        <end position="132"/>
    </location>
</feature>
<feature type="transmembrane region" description="Helical" evidence="1">
    <location>
        <begin position="198"/>
        <end position="216"/>
    </location>
</feature>
<protein>
    <submittedName>
        <fullName evidence="3">Putative tricarboxylic transport membrane protein</fullName>
    </submittedName>
</protein>
<feature type="domain" description="DUF112" evidence="2">
    <location>
        <begin position="20"/>
        <end position="437"/>
    </location>
</feature>
<feature type="transmembrane region" description="Helical" evidence="1">
    <location>
        <begin position="352"/>
        <end position="375"/>
    </location>
</feature>
<feature type="transmembrane region" description="Helical" evidence="1">
    <location>
        <begin position="468"/>
        <end position="488"/>
    </location>
</feature>
<dbReference type="RefSeq" id="WP_091441193.1">
    <property type="nucleotide sequence ID" value="NZ_FMTP01000004.1"/>
</dbReference>
<dbReference type="Pfam" id="PF01970">
    <property type="entry name" value="TctA"/>
    <property type="match status" value="1"/>
</dbReference>
<feature type="transmembrane region" description="Helical" evidence="1">
    <location>
        <begin position="411"/>
        <end position="428"/>
    </location>
</feature>
<reference evidence="4" key="1">
    <citation type="submission" date="2016-10" db="EMBL/GenBank/DDBJ databases">
        <authorList>
            <person name="Varghese N."/>
            <person name="Submissions S."/>
        </authorList>
    </citation>
    <scope>NUCLEOTIDE SEQUENCE [LARGE SCALE GENOMIC DNA]</scope>
    <source>
        <strain evidence="4">CGMCC 1.1761</strain>
    </source>
</reference>
<evidence type="ECO:0000259" key="2">
    <source>
        <dbReference type="Pfam" id="PF01970"/>
    </source>
</evidence>
<keyword evidence="1" id="KW-1133">Transmembrane helix</keyword>
<accession>A0A1G4TJT2</accession>
<gene>
    <name evidence="3" type="ORF">SAMN05660859_3030</name>
</gene>
<evidence type="ECO:0000313" key="3">
    <source>
        <dbReference type="EMBL" id="SCW81562.1"/>
    </source>
</evidence>
<feature type="transmembrane region" description="Helical" evidence="1">
    <location>
        <begin position="46"/>
        <end position="69"/>
    </location>
</feature>
<organism evidence="3 4">
    <name type="scientific">Ancylobacter rudongensis</name>
    <dbReference type="NCBI Taxonomy" id="177413"/>
    <lineage>
        <taxon>Bacteria</taxon>
        <taxon>Pseudomonadati</taxon>
        <taxon>Pseudomonadota</taxon>
        <taxon>Alphaproteobacteria</taxon>
        <taxon>Hyphomicrobiales</taxon>
        <taxon>Xanthobacteraceae</taxon>
        <taxon>Ancylobacter</taxon>
    </lineage>
</organism>
<feature type="transmembrane region" description="Helical" evidence="1">
    <location>
        <begin position="168"/>
        <end position="186"/>
    </location>
</feature>
<feature type="transmembrane region" description="Helical" evidence="1">
    <location>
        <begin position="387"/>
        <end position="405"/>
    </location>
</feature>
<proteinExistence type="predicted"/>
<dbReference type="STRING" id="177413.SAMN05660859_3030"/>
<name>A0A1G4TJT2_9HYPH</name>
<keyword evidence="4" id="KW-1185">Reference proteome</keyword>
<evidence type="ECO:0000256" key="1">
    <source>
        <dbReference type="SAM" id="Phobius"/>
    </source>
</evidence>
<evidence type="ECO:0000313" key="4">
    <source>
        <dbReference type="Proteomes" id="UP000198889"/>
    </source>
</evidence>
<keyword evidence="1" id="KW-0812">Transmembrane</keyword>
<sequence length="495" mass="50973">MTILELLGQGFATVLTPAGLGFVFLGVLIGQIVGALPGIGPAAGMALLLPLTFGLDPAIAIMMLAGIMYGGQYGGTLTSVLINVPGEASGVMTAVDGHKLARAGRAGTALSIAAIGSFIAGIGAVIAVAFITPTLSDFALRFNAPEYFLLALLGVTATASLGASPVRALMAGVLGLMIALVGADPLSGAPRLTFDQPALFEGIDFIPVAIGIFGIGEVLASLERAQAIAPIRTRFRDMLPKMSDWVATRAAILRGGIIGLFVGIMPGAGASVASLLAYLTERKFSRHPERFGRGALDGVAAAEAANNAASHGAMIPMLALGIPGSASTAVLLAALILHGVRPGPMLMQQESTLVWGLIASMFVGNLFLLIINLPLAPLFAALLRVPYVYLAPGILALSLVGAYAATLDLGTVWMCIVFGVLGWLMIKFDIPRPPLVLALVLAPMLEMSLRQSLLLSFGSLSIFVERPISAVLLMVVLLSLALPILGALKRSRAGS</sequence>
<feature type="transmembrane region" description="Helical" evidence="1">
    <location>
        <begin position="251"/>
        <end position="279"/>
    </location>
</feature>
<feature type="transmembrane region" description="Helical" evidence="1">
    <location>
        <begin position="20"/>
        <end position="39"/>
    </location>
</feature>
<dbReference type="EMBL" id="FMTP01000004">
    <property type="protein sequence ID" value="SCW81562.1"/>
    <property type="molecule type" value="Genomic_DNA"/>
</dbReference>
<dbReference type="InterPro" id="IPR002823">
    <property type="entry name" value="DUF112_TM"/>
</dbReference>
<feature type="transmembrane region" description="Helical" evidence="1">
    <location>
        <begin position="144"/>
        <end position="162"/>
    </location>
</feature>
<feature type="transmembrane region" description="Helical" evidence="1">
    <location>
        <begin position="317"/>
        <end position="340"/>
    </location>
</feature>
<dbReference type="AlphaFoldDB" id="A0A1G4TJT2"/>
<keyword evidence="1" id="KW-0472">Membrane</keyword>
<dbReference type="Proteomes" id="UP000198889">
    <property type="component" value="Unassembled WGS sequence"/>
</dbReference>
<dbReference type="PANTHER" id="PTHR35342">
    <property type="entry name" value="TRICARBOXYLIC TRANSPORT PROTEIN"/>
    <property type="match status" value="1"/>
</dbReference>